<evidence type="ECO:0000313" key="3">
    <source>
        <dbReference type="EMBL" id="GFR76809.1"/>
    </source>
</evidence>
<evidence type="ECO:0000313" key="4">
    <source>
        <dbReference type="Proteomes" id="UP000762676"/>
    </source>
</evidence>
<dbReference type="Gene3D" id="3.40.630.10">
    <property type="entry name" value="Zn peptidases"/>
    <property type="match status" value="1"/>
</dbReference>
<dbReference type="Pfam" id="PF01546">
    <property type="entry name" value="Peptidase_M20"/>
    <property type="match status" value="1"/>
</dbReference>
<dbReference type="InterPro" id="IPR052030">
    <property type="entry name" value="Peptidase_M20/M20A_hydrolases"/>
</dbReference>
<dbReference type="Pfam" id="PF07687">
    <property type="entry name" value="M20_dimer"/>
    <property type="match status" value="1"/>
</dbReference>
<dbReference type="PANTHER" id="PTHR30575">
    <property type="entry name" value="PEPTIDASE M20"/>
    <property type="match status" value="1"/>
</dbReference>
<dbReference type="EMBL" id="BMAT01004601">
    <property type="protein sequence ID" value="GFR76809.1"/>
    <property type="molecule type" value="Genomic_DNA"/>
</dbReference>
<dbReference type="InterPro" id="IPR002933">
    <property type="entry name" value="Peptidase_M20"/>
</dbReference>
<reference evidence="3 4" key="1">
    <citation type="journal article" date="2021" name="Elife">
        <title>Chloroplast acquisition without the gene transfer in kleptoplastic sea slugs, Plakobranchus ocellatus.</title>
        <authorList>
            <person name="Maeda T."/>
            <person name="Takahashi S."/>
            <person name="Yoshida T."/>
            <person name="Shimamura S."/>
            <person name="Takaki Y."/>
            <person name="Nagai Y."/>
            <person name="Toyoda A."/>
            <person name="Suzuki Y."/>
            <person name="Arimoto A."/>
            <person name="Ishii H."/>
            <person name="Satoh N."/>
            <person name="Nishiyama T."/>
            <person name="Hasebe M."/>
            <person name="Maruyama T."/>
            <person name="Minagawa J."/>
            <person name="Obokata J."/>
            <person name="Shigenobu S."/>
        </authorList>
    </citation>
    <scope>NUCLEOTIDE SEQUENCE [LARGE SCALE GENOMIC DNA]</scope>
</reference>
<dbReference type="PIRSF" id="PIRSF037226">
    <property type="entry name" value="Amidohydrolase_ACY1L2_prd"/>
    <property type="match status" value="1"/>
</dbReference>
<dbReference type="Proteomes" id="UP000762676">
    <property type="component" value="Unassembled WGS sequence"/>
</dbReference>
<dbReference type="SUPFAM" id="SSF55031">
    <property type="entry name" value="Bacterial exopeptidase dimerisation domain"/>
    <property type="match status" value="1"/>
</dbReference>
<dbReference type="InterPro" id="IPR011650">
    <property type="entry name" value="Peptidase_M20_dimer"/>
</dbReference>
<dbReference type="AlphaFoldDB" id="A0AAV4FUR8"/>
<dbReference type="SUPFAM" id="SSF53187">
    <property type="entry name" value="Zn-dependent exopeptidases"/>
    <property type="match status" value="1"/>
</dbReference>
<keyword evidence="4" id="KW-1185">Reference proteome</keyword>
<accession>A0AAV4FUR8</accession>
<sequence length="399" mass="43224">MEAEKVKACAAIEREDSALRDISLNIWDNPELAFDEHNAHKVLTNFLQSKGFSVEKGFKLPTAFKAEAESKNITENAPTIGVMCEYDALPEIGHACGHNLIAILGLAVACGIKDVLDSGDVKGKVVVLGCPAEEGGGGKLELIKAGAYEEMDIAMMAHPSQFNLPKPVYVAMSPVTVTFEGKASHASSAPWDGINALDAAVMCYQSVACMRQQFKPTWRVHGIFTKGGVKPNIIPERAELLFYCRAPTSKELKVLQRKMVGCFEGAAAASGCKVKYEFDPLSYDSLLTNDKLSSLYVANGEAVGIEFENDPLRLGKQGGSTDMGNVSRVLPSIHPKYSLHTEASGHTTEFRDIAKTQEAHDLTLLHAKALAMAAIDVYKTPSLVAQMKSDFQQQLKSDK</sequence>
<dbReference type="InterPro" id="IPR017439">
    <property type="entry name" value="Amidohydrolase"/>
</dbReference>
<dbReference type="PANTHER" id="PTHR30575:SF0">
    <property type="entry name" value="XAA-ARG DIPEPTIDASE"/>
    <property type="match status" value="1"/>
</dbReference>
<dbReference type="NCBIfam" id="TIGR01891">
    <property type="entry name" value="amidohydrolases"/>
    <property type="match status" value="1"/>
</dbReference>
<feature type="domain" description="Peptidase M20 dimerisation" evidence="2">
    <location>
        <begin position="175"/>
        <end position="264"/>
    </location>
</feature>
<dbReference type="GO" id="GO:0016805">
    <property type="term" value="F:dipeptidase activity"/>
    <property type="evidence" value="ECO:0007669"/>
    <property type="project" value="InterPro"/>
</dbReference>
<name>A0AAV4FUR8_9GAST</name>
<dbReference type="InterPro" id="IPR017144">
    <property type="entry name" value="Xaa-Arg_dipeptidase"/>
</dbReference>
<comment type="similarity">
    <text evidence="1">Belongs to the peptidase M20A family.</text>
</comment>
<proteinExistence type="inferred from homology"/>
<organism evidence="3 4">
    <name type="scientific">Elysia marginata</name>
    <dbReference type="NCBI Taxonomy" id="1093978"/>
    <lineage>
        <taxon>Eukaryota</taxon>
        <taxon>Metazoa</taxon>
        <taxon>Spiralia</taxon>
        <taxon>Lophotrochozoa</taxon>
        <taxon>Mollusca</taxon>
        <taxon>Gastropoda</taxon>
        <taxon>Heterobranchia</taxon>
        <taxon>Euthyneura</taxon>
        <taxon>Panpulmonata</taxon>
        <taxon>Sacoglossa</taxon>
        <taxon>Placobranchoidea</taxon>
        <taxon>Plakobranchidae</taxon>
        <taxon>Elysia</taxon>
    </lineage>
</organism>
<dbReference type="CDD" id="cd05672">
    <property type="entry name" value="M20_ACY1L2-like"/>
    <property type="match status" value="1"/>
</dbReference>
<evidence type="ECO:0000256" key="1">
    <source>
        <dbReference type="PIRNR" id="PIRNR037226"/>
    </source>
</evidence>
<protein>
    <recommendedName>
        <fullName evidence="1">Peptidase M20 domain-containing protein 2</fullName>
    </recommendedName>
</protein>
<gene>
    <name evidence="3" type="ORF">ElyMa_002222700</name>
</gene>
<dbReference type="Gene3D" id="3.30.70.360">
    <property type="match status" value="1"/>
</dbReference>
<evidence type="ECO:0000259" key="2">
    <source>
        <dbReference type="Pfam" id="PF07687"/>
    </source>
</evidence>
<dbReference type="InterPro" id="IPR036264">
    <property type="entry name" value="Bact_exopeptidase_dim_dom"/>
</dbReference>
<comment type="caution">
    <text evidence="3">The sequence shown here is derived from an EMBL/GenBank/DDBJ whole genome shotgun (WGS) entry which is preliminary data.</text>
</comment>
<dbReference type="FunFam" id="3.30.70.360:FF:000004">
    <property type="entry name" value="Peptidase M20 domain-containing protein 2"/>
    <property type="match status" value="1"/>
</dbReference>